<feature type="compositionally biased region" description="Polar residues" evidence="9">
    <location>
        <begin position="237"/>
        <end position="253"/>
    </location>
</feature>
<dbReference type="InterPro" id="IPR035979">
    <property type="entry name" value="RBD_domain_sf"/>
</dbReference>
<dbReference type="SMART" id="SM00360">
    <property type="entry name" value="RRM"/>
    <property type="match status" value="1"/>
</dbReference>
<dbReference type="Proteomes" id="UP001516400">
    <property type="component" value="Unassembled WGS sequence"/>
</dbReference>
<proteinExistence type="predicted"/>
<evidence type="ECO:0000256" key="4">
    <source>
        <dbReference type="ARBA" id="ARBA00022691"/>
    </source>
</evidence>
<evidence type="ECO:0000256" key="8">
    <source>
        <dbReference type="PROSITE-ProRule" id="PRU00176"/>
    </source>
</evidence>
<dbReference type="GO" id="GO:0003723">
    <property type="term" value="F:RNA binding"/>
    <property type="evidence" value="ECO:0007669"/>
    <property type="project" value="UniProtKB-UniRule"/>
</dbReference>
<organism evidence="11 12">
    <name type="scientific">Cryptolaemus montrouzieri</name>
    <dbReference type="NCBI Taxonomy" id="559131"/>
    <lineage>
        <taxon>Eukaryota</taxon>
        <taxon>Metazoa</taxon>
        <taxon>Ecdysozoa</taxon>
        <taxon>Arthropoda</taxon>
        <taxon>Hexapoda</taxon>
        <taxon>Insecta</taxon>
        <taxon>Pterygota</taxon>
        <taxon>Neoptera</taxon>
        <taxon>Endopterygota</taxon>
        <taxon>Coleoptera</taxon>
        <taxon>Polyphaga</taxon>
        <taxon>Cucujiformia</taxon>
        <taxon>Coccinelloidea</taxon>
        <taxon>Coccinellidae</taxon>
        <taxon>Scymninae</taxon>
        <taxon>Scymnini</taxon>
        <taxon>Cryptolaemus</taxon>
    </lineage>
</organism>
<dbReference type="PANTHER" id="PTHR45814">
    <property type="entry name" value="HISTONE-LYSINE N-METHYLTRANSFERASE SETD1"/>
    <property type="match status" value="1"/>
</dbReference>
<gene>
    <name evidence="11" type="ORF">HHI36_021656</name>
</gene>
<evidence type="ECO:0000256" key="1">
    <source>
        <dbReference type="ARBA" id="ARBA00004123"/>
    </source>
</evidence>
<evidence type="ECO:0000256" key="9">
    <source>
        <dbReference type="SAM" id="MobiDB-lite"/>
    </source>
</evidence>
<protein>
    <recommendedName>
        <fullName evidence="10">RRM domain-containing protein</fullName>
    </recommendedName>
</protein>
<dbReference type="GO" id="GO:0042800">
    <property type="term" value="F:histone H3K4 methyltransferase activity"/>
    <property type="evidence" value="ECO:0007669"/>
    <property type="project" value="UniProtKB-ARBA"/>
</dbReference>
<dbReference type="GO" id="GO:0005634">
    <property type="term" value="C:nucleus"/>
    <property type="evidence" value="ECO:0007669"/>
    <property type="project" value="UniProtKB-SubCell"/>
</dbReference>
<dbReference type="CDD" id="cd12304">
    <property type="entry name" value="RRM_Set1"/>
    <property type="match status" value="1"/>
</dbReference>
<feature type="region of interest" description="Disordered" evidence="9">
    <location>
        <begin position="198"/>
        <end position="427"/>
    </location>
</feature>
<evidence type="ECO:0000256" key="3">
    <source>
        <dbReference type="ARBA" id="ARBA00022679"/>
    </source>
</evidence>
<reference evidence="11 12" key="1">
    <citation type="journal article" date="2021" name="BMC Biol.">
        <title>Horizontally acquired antibacterial genes associated with adaptive radiation of ladybird beetles.</title>
        <authorList>
            <person name="Li H.S."/>
            <person name="Tang X.F."/>
            <person name="Huang Y.H."/>
            <person name="Xu Z.Y."/>
            <person name="Chen M.L."/>
            <person name="Du X.Y."/>
            <person name="Qiu B.Y."/>
            <person name="Chen P.T."/>
            <person name="Zhang W."/>
            <person name="Slipinski A."/>
            <person name="Escalona H.E."/>
            <person name="Waterhouse R.M."/>
            <person name="Zwick A."/>
            <person name="Pang H."/>
        </authorList>
    </citation>
    <scope>NUCLEOTIDE SEQUENCE [LARGE SCALE GENOMIC DNA]</scope>
    <source>
        <strain evidence="11">SYSU2018</strain>
    </source>
</reference>
<dbReference type="Gene3D" id="3.30.70.330">
    <property type="match status" value="1"/>
</dbReference>
<keyword evidence="12" id="KW-1185">Reference proteome</keyword>
<keyword evidence="3" id="KW-0808">Transferase</keyword>
<sequence>MNGTMDQRNQVHPPPKASRSYKLIMDPFLVKGAAKLYRYDGVIPNDNSYPPVVPRDPRSNLTRIWARLESLNLPIPRFKIDGNYVGEPPSIEVTIFHLNDNIDKQFLRDKLQKFGTMEELFIYYHPITNKHLGIGRVVFETVKAAKECVEKLNNTSVMGKILKVFLDPFGEECRKKFEEFTVDKKPAEVVPVSKIEPEKKAEEDKAAIEQKEKEEEELRKKEKEKEREKLERERYSRTSFSARTEFATPSSSDLGYGTGPSEFSANYGSSNTTPLAFEYPHTNLQMTPQYGFPTPNPYQINPPPPHPPPAVWPITTPQWPADTWDRTPTTLAPPKWHPVEDSRSKREQERDKDRDRHKDGRNKDKDKKKLSSANNSSGGSNVRNKVMEKTEEETKLDLDTRIALLLKGKGTGGLAPPFLSLGDSDDEFKIDKHSKGFQSLPP</sequence>
<dbReference type="PROSITE" id="PS50102">
    <property type="entry name" value="RRM"/>
    <property type="match status" value="1"/>
</dbReference>
<evidence type="ECO:0000256" key="7">
    <source>
        <dbReference type="ARBA" id="ARBA00023242"/>
    </source>
</evidence>
<evidence type="ECO:0000259" key="10">
    <source>
        <dbReference type="PROSITE" id="PS50102"/>
    </source>
</evidence>
<evidence type="ECO:0000313" key="12">
    <source>
        <dbReference type="Proteomes" id="UP001516400"/>
    </source>
</evidence>
<dbReference type="InterPro" id="IPR044570">
    <property type="entry name" value="Set1-like"/>
</dbReference>
<dbReference type="PANTHER" id="PTHR45814:SF2">
    <property type="entry name" value="HISTONE-LYSINE N-METHYLTRANSFERASE SETD1"/>
    <property type="match status" value="1"/>
</dbReference>
<dbReference type="EMBL" id="JABFTP020000042">
    <property type="protein sequence ID" value="KAL3271158.1"/>
    <property type="molecule type" value="Genomic_DNA"/>
</dbReference>
<evidence type="ECO:0000256" key="2">
    <source>
        <dbReference type="ARBA" id="ARBA00022603"/>
    </source>
</evidence>
<keyword evidence="2" id="KW-0489">Methyltransferase</keyword>
<dbReference type="InterPro" id="IPR012677">
    <property type="entry name" value="Nucleotide-bd_a/b_plait_sf"/>
</dbReference>
<feature type="compositionally biased region" description="Pro residues" evidence="9">
    <location>
        <begin position="294"/>
        <end position="311"/>
    </location>
</feature>
<dbReference type="GO" id="GO:0032259">
    <property type="term" value="P:methylation"/>
    <property type="evidence" value="ECO:0007669"/>
    <property type="project" value="UniProtKB-KW"/>
</dbReference>
<comment type="subcellular location">
    <subcellularLocation>
        <location evidence="1">Nucleus</location>
    </subcellularLocation>
</comment>
<feature type="compositionally biased region" description="Low complexity" evidence="9">
    <location>
        <begin position="371"/>
        <end position="384"/>
    </location>
</feature>
<name>A0ABD2MXF3_9CUCU</name>
<feature type="compositionally biased region" description="Basic and acidic residues" evidence="9">
    <location>
        <begin position="337"/>
        <end position="369"/>
    </location>
</feature>
<keyword evidence="4" id="KW-0949">S-adenosyl-L-methionine</keyword>
<keyword evidence="6 8" id="KW-0694">RNA-binding</keyword>
<comment type="caution">
    <text evidence="11">The sequence shown here is derived from an EMBL/GenBank/DDBJ whole genome shotgun (WGS) entry which is preliminary data.</text>
</comment>
<dbReference type="InterPro" id="IPR000504">
    <property type="entry name" value="RRM_dom"/>
</dbReference>
<keyword evidence="5" id="KW-0156">Chromatin regulator</keyword>
<accession>A0ABD2MXF3</accession>
<feature type="compositionally biased region" description="Basic and acidic residues" evidence="9">
    <location>
        <begin position="198"/>
        <end position="236"/>
    </location>
</feature>
<feature type="compositionally biased region" description="Polar residues" evidence="9">
    <location>
        <begin position="261"/>
        <end position="274"/>
    </location>
</feature>
<dbReference type="SUPFAM" id="SSF54928">
    <property type="entry name" value="RNA-binding domain, RBD"/>
    <property type="match status" value="1"/>
</dbReference>
<keyword evidence="7" id="KW-0539">Nucleus</keyword>
<feature type="domain" description="RRM" evidence="10">
    <location>
        <begin position="91"/>
        <end position="164"/>
    </location>
</feature>
<dbReference type="Pfam" id="PF00076">
    <property type="entry name" value="RRM_1"/>
    <property type="match status" value="1"/>
</dbReference>
<evidence type="ECO:0000256" key="6">
    <source>
        <dbReference type="ARBA" id="ARBA00022884"/>
    </source>
</evidence>
<dbReference type="AlphaFoldDB" id="A0ABD2MXF3"/>
<evidence type="ECO:0000256" key="5">
    <source>
        <dbReference type="ARBA" id="ARBA00022853"/>
    </source>
</evidence>
<feature type="compositionally biased region" description="Basic and acidic residues" evidence="9">
    <location>
        <begin position="385"/>
        <end position="400"/>
    </location>
</feature>
<evidence type="ECO:0000313" key="11">
    <source>
        <dbReference type="EMBL" id="KAL3271158.1"/>
    </source>
</evidence>